<evidence type="ECO:0000259" key="8">
    <source>
        <dbReference type="SMART" id="SM01031"/>
    </source>
</evidence>
<dbReference type="SMART" id="SM01030">
    <property type="entry name" value="BHD_1"/>
    <property type="match status" value="1"/>
</dbReference>
<dbReference type="GO" id="GO:0003697">
    <property type="term" value="F:single-stranded DNA binding"/>
    <property type="evidence" value="ECO:0007669"/>
    <property type="project" value="TreeGrafter"/>
</dbReference>
<dbReference type="PANTHER" id="PTHR12135:SF0">
    <property type="entry name" value="DNA REPAIR PROTEIN COMPLEMENTING XP-C CELLS"/>
    <property type="match status" value="1"/>
</dbReference>
<dbReference type="GO" id="GO:0006289">
    <property type="term" value="P:nucleotide-excision repair"/>
    <property type="evidence" value="ECO:0007669"/>
    <property type="project" value="InterPro"/>
</dbReference>
<evidence type="ECO:0000256" key="3">
    <source>
        <dbReference type="ARBA" id="ARBA00022763"/>
    </source>
</evidence>
<feature type="compositionally biased region" description="Acidic residues" evidence="6">
    <location>
        <begin position="114"/>
        <end position="124"/>
    </location>
</feature>
<feature type="compositionally biased region" description="Polar residues" evidence="6">
    <location>
        <begin position="915"/>
        <end position="925"/>
    </location>
</feature>
<evidence type="ECO:0000256" key="5">
    <source>
        <dbReference type="ARBA" id="ARBA00023242"/>
    </source>
</evidence>
<keyword evidence="5" id="KW-0539">Nucleus</keyword>
<keyword evidence="4" id="KW-0234">DNA repair</keyword>
<feature type="region of interest" description="Disordered" evidence="6">
    <location>
        <begin position="1"/>
        <end position="124"/>
    </location>
</feature>
<dbReference type="InterPro" id="IPR018326">
    <property type="entry name" value="Rad4_beta-hairpin_dom1"/>
</dbReference>
<dbReference type="SUPFAM" id="SSF54001">
    <property type="entry name" value="Cysteine proteinases"/>
    <property type="match status" value="1"/>
</dbReference>
<evidence type="ECO:0000256" key="2">
    <source>
        <dbReference type="ARBA" id="ARBA00009525"/>
    </source>
</evidence>
<dbReference type="InterPro" id="IPR018327">
    <property type="entry name" value="BHD_2"/>
</dbReference>
<gene>
    <name evidence="10" type="ORF">K490DRAFT_32672</name>
</gene>
<feature type="compositionally biased region" description="Polar residues" evidence="6">
    <location>
        <begin position="803"/>
        <end position="812"/>
    </location>
</feature>
<dbReference type="Pfam" id="PF10403">
    <property type="entry name" value="BHD_1"/>
    <property type="match status" value="1"/>
</dbReference>
<keyword evidence="3" id="KW-0227">DNA damage</keyword>
<protein>
    <submittedName>
        <fullName evidence="10">Rad4-domain-containing protein</fullName>
    </submittedName>
</protein>
<feature type="region of interest" description="Disordered" evidence="6">
    <location>
        <begin position="143"/>
        <end position="175"/>
    </location>
</feature>
<evidence type="ECO:0000313" key="10">
    <source>
        <dbReference type="EMBL" id="KAF2091548.1"/>
    </source>
</evidence>
<feature type="domain" description="Rad4 beta-hairpin" evidence="8">
    <location>
        <begin position="581"/>
        <end position="643"/>
    </location>
</feature>
<dbReference type="GO" id="GO:0006298">
    <property type="term" value="P:mismatch repair"/>
    <property type="evidence" value="ECO:0007669"/>
    <property type="project" value="TreeGrafter"/>
</dbReference>
<dbReference type="GO" id="GO:0003684">
    <property type="term" value="F:damaged DNA binding"/>
    <property type="evidence" value="ECO:0007669"/>
    <property type="project" value="InterPro"/>
</dbReference>
<comment type="subcellular location">
    <subcellularLocation>
        <location evidence="1">Nucleus</location>
    </subcellularLocation>
</comment>
<dbReference type="InterPro" id="IPR042488">
    <property type="entry name" value="Rad4_BHD3_sf"/>
</dbReference>
<dbReference type="GO" id="GO:0000111">
    <property type="term" value="C:nucleotide-excision repair factor 2 complex"/>
    <property type="evidence" value="ECO:0007669"/>
    <property type="project" value="TreeGrafter"/>
</dbReference>
<feature type="domain" description="Rad4 beta-hairpin" evidence="7">
    <location>
        <begin position="521"/>
        <end position="579"/>
    </location>
</feature>
<dbReference type="OrthoDB" id="300780at2759"/>
<feature type="compositionally biased region" description="Basic residues" evidence="6">
    <location>
        <begin position="1"/>
        <end position="17"/>
    </location>
</feature>
<dbReference type="GO" id="GO:0071942">
    <property type="term" value="C:XPC complex"/>
    <property type="evidence" value="ECO:0007669"/>
    <property type="project" value="TreeGrafter"/>
</dbReference>
<keyword evidence="11" id="KW-1185">Reference proteome</keyword>
<feature type="compositionally biased region" description="Polar residues" evidence="6">
    <location>
        <begin position="73"/>
        <end position="91"/>
    </location>
</feature>
<comment type="similarity">
    <text evidence="2">Belongs to the XPC family.</text>
</comment>
<dbReference type="Pfam" id="PF10405">
    <property type="entry name" value="BHD_3"/>
    <property type="match status" value="1"/>
</dbReference>
<dbReference type="AlphaFoldDB" id="A0A9P4I129"/>
<dbReference type="Gene3D" id="2.20.20.110">
    <property type="entry name" value="Rad4, beta-hairpin domain BHD1"/>
    <property type="match status" value="1"/>
</dbReference>
<evidence type="ECO:0000259" key="7">
    <source>
        <dbReference type="SMART" id="SM01030"/>
    </source>
</evidence>
<dbReference type="Gene3D" id="3.30.60.290">
    <property type="entry name" value="Rad4, beta-hairpin domain BHD2"/>
    <property type="match status" value="1"/>
</dbReference>
<dbReference type="Gene3D" id="3.30.70.2460">
    <property type="entry name" value="Rad4, beta-hairpin domain BHD3"/>
    <property type="match status" value="1"/>
</dbReference>
<evidence type="ECO:0000259" key="9">
    <source>
        <dbReference type="SMART" id="SM01032"/>
    </source>
</evidence>
<name>A0A9P4I129_9PEZI</name>
<dbReference type="EMBL" id="ML978711">
    <property type="protein sequence ID" value="KAF2091548.1"/>
    <property type="molecule type" value="Genomic_DNA"/>
</dbReference>
<evidence type="ECO:0000256" key="6">
    <source>
        <dbReference type="SAM" id="MobiDB-lite"/>
    </source>
</evidence>
<feature type="region of interest" description="Disordered" evidence="6">
    <location>
        <begin position="793"/>
        <end position="1021"/>
    </location>
</feature>
<dbReference type="InterPro" id="IPR038765">
    <property type="entry name" value="Papain-like_cys_pep_sf"/>
</dbReference>
<dbReference type="InterPro" id="IPR036985">
    <property type="entry name" value="Transglutaminase-like_sf"/>
</dbReference>
<feature type="compositionally biased region" description="Low complexity" evidence="6">
    <location>
        <begin position="978"/>
        <end position="995"/>
    </location>
</feature>
<proteinExistence type="inferred from homology"/>
<sequence>MARRASSRGRARGRARGGTRGTRQSRRLNTGDGGVPDVFQDMLAETDAPAEEEVTERPRKKRRTAEEGLDLSPQATASPSPSNASVATSPRANAGAQEMDQGPTPAPRLQTVTEDSDESDDNSDMEWEDVALDKPLESVLKQPETLSGTGDLSIVLNGGADDGAPTRRSRRKGITSEEKRMRLDVHKVHVLCLLYHAYVRNAWCNDRQLQTCLKRFLTKRMVSGFTPNPDFSQPQAARAFMDALNQAKEAWSNFRITKLGLKRARWSPNEVLERYKLVEDLDPPIGLSELQKAAVAFEGSADTGAQLFCAFLRAAGVEARLVCSLQPLPFTAAAQPPAPSSPYANKNTIYANSSNHVESPSTPDTDSTPAAPRRIRRLGQSSVNSASPVLKGAAPPSIYRKPISPPRFPIYWVEAFNIAQQKWIAVDPISTTSVGKPYKLEPPLNSLEAGMAYVIAYEKTGVAKDVTRRYASSYNAKTQKFRVETSENGARWWRKAMKIFGRETVLDRDQVEDAELSKREVAEPMPTNVQDFKNHPYYALERHLRHNEVIHPKREVGKVNAGTAAVNKLEPIYRRRDVHACKSADRWYRLGRVVRAGEQPLKHARPRRNPERELEVDEHHHGLEEQIGAGLYAPFQTELYVPPPVVDGRVPRNAFGNIDVYVPSMVPGGAAHIQSPDTARAARLLNIDYADAVTGFQFKGRQGTAIVQGAVVAAEYHDAVEEVIRGFVTVKDEEEARRRSREALRMWRRFLTGLRIVERVKGYATEAEQKDMREELDKAEDEEASAMAAGGFFPDAAEDTAPTAESASNDPTVESDGCGGGFLPDTDLAGGFVADDGDGGGFIPDDPSAQTETPASGHGDGFLPDALSDVVDGGAGFLTDEPRPQDTPGPPPQEDDGAVLGGTAATQIPAPATLKQETTMDSTYSLFHEAAAQEPDGPIFPLPRSIVRAEEGMPSPIRDRNQTEPQEDTAEGDSSRLEGNNQSQNTNENEEAASSSDEKGSLPSHDPEDEDAEPEWLLTSD</sequence>
<evidence type="ECO:0000256" key="4">
    <source>
        <dbReference type="ARBA" id="ARBA00023204"/>
    </source>
</evidence>
<dbReference type="SMART" id="SM01031">
    <property type="entry name" value="BHD_2"/>
    <property type="match status" value="1"/>
</dbReference>
<comment type="caution">
    <text evidence="10">The sequence shown here is derived from an EMBL/GenBank/DDBJ whole genome shotgun (WGS) entry which is preliminary data.</text>
</comment>
<dbReference type="InterPro" id="IPR004583">
    <property type="entry name" value="DNA_repair_Rad4"/>
</dbReference>
<dbReference type="InterPro" id="IPR018325">
    <property type="entry name" value="Rad4/PNGase_transGLS-fold"/>
</dbReference>
<organism evidence="10 11">
    <name type="scientific">Saccharata proteae CBS 121410</name>
    <dbReference type="NCBI Taxonomy" id="1314787"/>
    <lineage>
        <taxon>Eukaryota</taxon>
        <taxon>Fungi</taxon>
        <taxon>Dikarya</taxon>
        <taxon>Ascomycota</taxon>
        <taxon>Pezizomycotina</taxon>
        <taxon>Dothideomycetes</taxon>
        <taxon>Dothideomycetes incertae sedis</taxon>
        <taxon>Botryosphaeriales</taxon>
        <taxon>Saccharataceae</taxon>
        <taxon>Saccharata</taxon>
    </lineage>
</organism>
<dbReference type="Proteomes" id="UP000799776">
    <property type="component" value="Unassembled WGS sequence"/>
</dbReference>
<dbReference type="GO" id="GO:0005737">
    <property type="term" value="C:cytoplasm"/>
    <property type="evidence" value="ECO:0007669"/>
    <property type="project" value="TreeGrafter"/>
</dbReference>
<dbReference type="Gene3D" id="3.90.260.10">
    <property type="entry name" value="Transglutaminase-like"/>
    <property type="match status" value="1"/>
</dbReference>
<evidence type="ECO:0000256" key="1">
    <source>
        <dbReference type="ARBA" id="ARBA00004123"/>
    </source>
</evidence>
<accession>A0A9P4I129</accession>
<evidence type="ECO:0000313" key="11">
    <source>
        <dbReference type="Proteomes" id="UP000799776"/>
    </source>
</evidence>
<dbReference type="SMART" id="SM01032">
    <property type="entry name" value="BHD_3"/>
    <property type="match status" value="1"/>
</dbReference>
<dbReference type="InterPro" id="IPR018328">
    <property type="entry name" value="Rad4_beta-hairpin_dom3"/>
</dbReference>
<reference evidence="10" key="1">
    <citation type="journal article" date="2020" name="Stud. Mycol.">
        <title>101 Dothideomycetes genomes: a test case for predicting lifestyles and emergence of pathogens.</title>
        <authorList>
            <person name="Haridas S."/>
            <person name="Albert R."/>
            <person name="Binder M."/>
            <person name="Bloem J."/>
            <person name="Labutti K."/>
            <person name="Salamov A."/>
            <person name="Andreopoulos B."/>
            <person name="Baker S."/>
            <person name="Barry K."/>
            <person name="Bills G."/>
            <person name="Bluhm B."/>
            <person name="Cannon C."/>
            <person name="Castanera R."/>
            <person name="Culley D."/>
            <person name="Daum C."/>
            <person name="Ezra D."/>
            <person name="Gonzalez J."/>
            <person name="Henrissat B."/>
            <person name="Kuo A."/>
            <person name="Liang C."/>
            <person name="Lipzen A."/>
            <person name="Lutzoni F."/>
            <person name="Magnuson J."/>
            <person name="Mondo S."/>
            <person name="Nolan M."/>
            <person name="Ohm R."/>
            <person name="Pangilinan J."/>
            <person name="Park H.-J."/>
            <person name="Ramirez L."/>
            <person name="Alfaro M."/>
            <person name="Sun H."/>
            <person name="Tritt A."/>
            <person name="Yoshinaga Y."/>
            <person name="Zwiers L.-H."/>
            <person name="Turgeon B."/>
            <person name="Goodwin S."/>
            <person name="Spatafora J."/>
            <person name="Crous P."/>
            <person name="Grigoriev I."/>
        </authorList>
    </citation>
    <scope>NUCLEOTIDE SEQUENCE</scope>
    <source>
        <strain evidence="10">CBS 121410</strain>
    </source>
</reference>
<feature type="domain" description="Rad4 beta-hairpin" evidence="9">
    <location>
        <begin position="650"/>
        <end position="724"/>
    </location>
</feature>
<dbReference type="Pfam" id="PF03835">
    <property type="entry name" value="Rad4"/>
    <property type="match status" value="1"/>
</dbReference>
<dbReference type="PANTHER" id="PTHR12135">
    <property type="entry name" value="DNA REPAIR PROTEIN XP-C / RAD4"/>
    <property type="match status" value="1"/>
</dbReference>
<dbReference type="Pfam" id="PF10404">
    <property type="entry name" value="BHD_2"/>
    <property type="match status" value="1"/>
</dbReference>
<feature type="compositionally biased region" description="Basic and acidic residues" evidence="6">
    <location>
        <begin position="947"/>
        <end position="962"/>
    </location>
</feature>